<keyword evidence="2" id="KW-0862">Zinc</keyword>
<dbReference type="GO" id="GO:0017040">
    <property type="term" value="F:N-acylsphingosine amidohydrolase activity"/>
    <property type="evidence" value="ECO:0007669"/>
    <property type="project" value="UniProtKB-UniRule"/>
</dbReference>
<dbReference type="GO" id="GO:0046514">
    <property type="term" value="P:ceramide catabolic process"/>
    <property type="evidence" value="ECO:0007669"/>
    <property type="project" value="InterPro"/>
</dbReference>
<dbReference type="PANTHER" id="PTHR12670:SF1">
    <property type="entry name" value="NEUTRAL CERAMIDASE"/>
    <property type="match status" value="1"/>
</dbReference>
<protein>
    <recommendedName>
        <fullName evidence="3">Neutral ceramidase</fullName>
        <ecNumber evidence="3">3.5.1.23</ecNumber>
    </recommendedName>
</protein>
<dbReference type="SMR" id="G4YVT8"/>
<evidence type="ECO:0000256" key="1">
    <source>
        <dbReference type="PIRSR" id="PIRSR606823-1"/>
    </source>
</evidence>
<evidence type="ECO:0000313" key="6">
    <source>
        <dbReference type="EMBL" id="EGZ23186.1"/>
    </source>
</evidence>
<comment type="similarity">
    <text evidence="3">Belongs to the neutral ceramidase family.</text>
</comment>
<dbReference type="InParanoid" id="G4YVT8"/>
<evidence type="ECO:0000256" key="4">
    <source>
        <dbReference type="SAM" id="SignalP"/>
    </source>
</evidence>
<evidence type="ECO:0000259" key="5">
    <source>
        <dbReference type="Pfam" id="PF04734"/>
    </source>
</evidence>
<evidence type="ECO:0000313" key="7">
    <source>
        <dbReference type="Proteomes" id="UP000002640"/>
    </source>
</evidence>
<accession>G4YVT8</accession>
<dbReference type="GO" id="GO:0042759">
    <property type="term" value="P:long-chain fatty acid biosynthetic process"/>
    <property type="evidence" value="ECO:0007669"/>
    <property type="project" value="TreeGrafter"/>
</dbReference>
<sequence>MHWFKSLVVLHMLVWMTLLSVGGRAQYNIWIGKSDITDPAAEVIMKRFLDLKESTAGIINRLSARVFLIEDPDTSNRVIGVYTDQNVVLHATHALVGPGGKAGYFLYDVSILGYISKNVDMIVSGILNAIDKPHNSVVSGTIRWNKGEVAQGGTNRSLNAYLANPESERAKYSSSINTTMRVLQFFSSEGKLRGVLAFYPVHPISLTAANLLISGGNKGFAEFLLEDELDNVVVGIGITNAGDVSPNLTDNGDRIFKGEGNPGIESAEIMGKRQYDTLSALIKIDSELIEGPIVARLSYVDFSNVTLDGVQATTDDPYADKTCPAVVGQHFAAGTEDGCGLSMFREGGTKTNKLFKAIGGIIKKIPK</sequence>
<dbReference type="GO" id="GO:0016020">
    <property type="term" value="C:membrane"/>
    <property type="evidence" value="ECO:0007669"/>
    <property type="project" value="GOC"/>
</dbReference>
<proteinExistence type="inferred from homology"/>
<dbReference type="Pfam" id="PF04734">
    <property type="entry name" value="Ceramidase_alk"/>
    <property type="match status" value="1"/>
</dbReference>
<dbReference type="GeneID" id="20637561"/>
<dbReference type="EC" id="3.5.1.23" evidence="3"/>
<feature type="chain" id="PRO_5003471651" description="Neutral ceramidase" evidence="4">
    <location>
        <begin position="26"/>
        <end position="367"/>
    </location>
</feature>
<evidence type="ECO:0000256" key="3">
    <source>
        <dbReference type="RuleBase" id="RU366019"/>
    </source>
</evidence>
<keyword evidence="3" id="KW-0378">Hydrolase</keyword>
<keyword evidence="3" id="KW-0746">Sphingolipid metabolism</keyword>
<dbReference type="InterPro" id="IPR006823">
    <property type="entry name" value="Ceramidase_alk"/>
</dbReference>
<feature type="binding site" evidence="2">
    <location>
        <position position="202"/>
    </location>
    <ligand>
        <name>Zn(2+)</name>
        <dbReference type="ChEBI" id="CHEBI:29105"/>
    </ligand>
</feature>
<keyword evidence="7" id="KW-1185">Reference proteome</keyword>
<dbReference type="EMBL" id="JH159152">
    <property type="protein sequence ID" value="EGZ23186.1"/>
    <property type="molecule type" value="Genomic_DNA"/>
</dbReference>
<dbReference type="AlphaFoldDB" id="G4YVT8"/>
<dbReference type="STRING" id="1094619.G4YVT8"/>
<dbReference type="RefSeq" id="XP_009518474.1">
    <property type="nucleotide sequence ID" value="XM_009520179.1"/>
</dbReference>
<feature type="domain" description="Neutral/alkaline non-lysosomal ceramidase N-terminal" evidence="5">
    <location>
        <begin position="81"/>
        <end position="364"/>
    </location>
</feature>
<name>G4YVT8_PHYSP</name>
<comment type="cofactor">
    <cofactor evidence="2">
        <name>Zn(2+)</name>
        <dbReference type="ChEBI" id="CHEBI:29105"/>
    </cofactor>
    <text evidence="2">Binds 1 zinc ion per subunit.</text>
</comment>
<dbReference type="Proteomes" id="UP000002640">
    <property type="component" value="Unassembled WGS sequence"/>
</dbReference>
<dbReference type="GO" id="GO:0005576">
    <property type="term" value="C:extracellular region"/>
    <property type="evidence" value="ECO:0007669"/>
    <property type="project" value="TreeGrafter"/>
</dbReference>
<keyword evidence="4" id="KW-0732">Signal</keyword>
<evidence type="ECO:0000256" key="2">
    <source>
        <dbReference type="PIRSR" id="PIRSR606823-2"/>
    </source>
</evidence>
<dbReference type="GO" id="GO:0046872">
    <property type="term" value="F:metal ion binding"/>
    <property type="evidence" value="ECO:0007669"/>
    <property type="project" value="UniProtKB-KW"/>
</dbReference>
<reference evidence="6 7" key="1">
    <citation type="journal article" date="2006" name="Science">
        <title>Phytophthora genome sequences uncover evolutionary origins and mechanisms of pathogenesis.</title>
        <authorList>
            <person name="Tyler B.M."/>
            <person name="Tripathy S."/>
            <person name="Zhang X."/>
            <person name="Dehal P."/>
            <person name="Jiang R.H."/>
            <person name="Aerts A."/>
            <person name="Arredondo F.D."/>
            <person name="Baxter L."/>
            <person name="Bensasson D."/>
            <person name="Beynon J.L."/>
            <person name="Chapman J."/>
            <person name="Damasceno C.M."/>
            <person name="Dorrance A.E."/>
            <person name="Dou D."/>
            <person name="Dickerman A.W."/>
            <person name="Dubchak I.L."/>
            <person name="Garbelotto M."/>
            <person name="Gijzen M."/>
            <person name="Gordon S.G."/>
            <person name="Govers F."/>
            <person name="Grunwald N.J."/>
            <person name="Huang W."/>
            <person name="Ivors K.L."/>
            <person name="Jones R.W."/>
            <person name="Kamoun S."/>
            <person name="Krampis K."/>
            <person name="Lamour K.H."/>
            <person name="Lee M.K."/>
            <person name="McDonald W.H."/>
            <person name="Medina M."/>
            <person name="Meijer H.J."/>
            <person name="Nordberg E.K."/>
            <person name="Maclean D.J."/>
            <person name="Ospina-Giraldo M.D."/>
            <person name="Morris P.F."/>
            <person name="Phuntumart V."/>
            <person name="Putnam N.H."/>
            <person name="Rash S."/>
            <person name="Rose J.K."/>
            <person name="Sakihama Y."/>
            <person name="Salamov A.A."/>
            <person name="Savidor A."/>
            <person name="Scheuring C.F."/>
            <person name="Smith B.M."/>
            <person name="Sobral B.W."/>
            <person name="Terry A."/>
            <person name="Torto-Alalibo T.A."/>
            <person name="Win J."/>
            <person name="Xu Z."/>
            <person name="Zhang H."/>
            <person name="Grigoriev I.V."/>
            <person name="Rokhsar D.S."/>
            <person name="Boore J.L."/>
        </authorList>
    </citation>
    <scope>NUCLEOTIDE SEQUENCE [LARGE SCALE GENOMIC DNA]</scope>
    <source>
        <strain evidence="6 7">P6497</strain>
    </source>
</reference>
<comment type="catalytic activity">
    <reaction evidence="3">
        <text>an N-acylsphing-4-enine + H2O = sphing-4-enine + a fatty acid</text>
        <dbReference type="Rhea" id="RHEA:20856"/>
        <dbReference type="ChEBI" id="CHEBI:15377"/>
        <dbReference type="ChEBI" id="CHEBI:28868"/>
        <dbReference type="ChEBI" id="CHEBI:52639"/>
        <dbReference type="ChEBI" id="CHEBI:57756"/>
        <dbReference type="EC" id="3.5.1.23"/>
    </reaction>
</comment>
<keyword evidence="3" id="KW-0443">Lipid metabolism</keyword>
<organism evidence="6 7">
    <name type="scientific">Phytophthora sojae (strain P6497)</name>
    <name type="common">Soybean stem and root rot agent</name>
    <name type="synonym">Phytophthora megasperma f. sp. glycines</name>
    <dbReference type="NCBI Taxonomy" id="1094619"/>
    <lineage>
        <taxon>Eukaryota</taxon>
        <taxon>Sar</taxon>
        <taxon>Stramenopiles</taxon>
        <taxon>Oomycota</taxon>
        <taxon>Peronosporomycetes</taxon>
        <taxon>Peronosporales</taxon>
        <taxon>Peronosporaceae</taxon>
        <taxon>Phytophthora</taxon>
    </lineage>
</organism>
<feature type="signal peptide" evidence="4">
    <location>
        <begin position="1"/>
        <end position="25"/>
    </location>
</feature>
<dbReference type="PANTHER" id="PTHR12670">
    <property type="entry name" value="CERAMIDASE"/>
    <property type="match status" value="1"/>
</dbReference>
<feature type="binding site" evidence="2">
    <location>
        <position position="93"/>
    </location>
    <ligand>
        <name>Zn(2+)</name>
        <dbReference type="ChEBI" id="CHEBI:29105"/>
    </ligand>
</feature>
<dbReference type="KEGG" id="psoj:PHYSODRAFT_246129"/>
<dbReference type="InterPro" id="IPR031329">
    <property type="entry name" value="NEUT/ALK_ceramidase_N"/>
</dbReference>
<keyword evidence="2" id="KW-0479">Metal-binding</keyword>
<gene>
    <name evidence="6" type="ORF">PHYSODRAFT_246129</name>
</gene>
<dbReference type="GO" id="GO:0046512">
    <property type="term" value="P:sphingosine biosynthetic process"/>
    <property type="evidence" value="ECO:0007669"/>
    <property type="project" value="TreeGrafter"/>
</dbReference>
<feature type="active site" description="Nucleophile" evidence="1">
    <location>
        <position position="245"/>
    </location>
</feature>